<protein>
    <submittedName>
        <fullName evidence="1">Uncharacterized protein</fullName>
    </submittedName>
</protein>
<dbReference type="RefSeq" id="WP_329404252.1">
    <property type="nucleotide sequence ID" value="NZ_CP109019.1"/>
</dbReference>
<name>A0ABZ1XXC0_9ACTN</name>
<accession>A0ABZ1XXC0</accession>
<dbReference type="EMBL" id="CP109019">
    <property type="protein sequence ID" value="WUT87245.1"/>
    <property type="molecule type" value="Genomic_DNA"/>
</dbReference>
<dbReference type="Proteomes" id="UP001432060">
    <property type="component" value="Chromosome"/>
</dbReference>
<reference evidence="1" key="1">
    <citation type="submission" date="2022-10" db="EMBL/GenBank/DDBJ databases">
        <title>The complete genomes of actinobacterial strains from the NBC collection.</title>
        <authorList>
            <person name="Joergensen T.S."/>
            <person name="Alvarez Arevalo M."/>
            <person name="Sterndorff E.B."/>
            <person name="Faurdal D."/>
            <person name="Vuksanovic O."/>
            <person name="Mourched A.-S."/>
            <person name="Charusanti P."/>
            <person name="Shaw S."/>
            <person name="Blin K."/>
            <person name="Weber T."/>
        </authorList>
    </citation>
    <scope>NUCLEOTIDE SEQUENCE</scope>
    <source>
        <strain evidence="1">NBC_00668</strain>
    </source>
</reference>
<organism evidence="1 2">
    <name type="scientific">Streptomyces melanogenes</name>
    <dbReference type="NCBI Taxonomy" id="67326"/>
    <lineage>
        <taxon>Bacteria</taxon>
        <taxon>Bacillati</taxon>
        <taxon>Actinomycetota</taxon>
        <taxon>Actinomycetes</taxon>
        <taxon>Kitasatosporales</taxon>
        <taxon>Streptomycetaceae</taxon>
        <taxon>Streptomyces</taxon>
    </lineage>
</organism>
<evidence type="ECO:0000313" key="1">
    <source>
        <dbReference type="EMBL" id="WUT87245.1"/>
    </source>
</evidence>
<gene>
    <name evidence="1" type="ORF">OG515_36020</name>
</gene>
<sequence length="86" mass="9000">MKTIGRSVRGGDVEAYSIRIDAGLSIGSGIREGMANAVRTAAAPVTAEEAVGVEGVFRHRPCLLVTEERAPQGSACPTFRLTPTES</sequence>
<evidence type="ECO:0000313" key="2">
    <source>
        <dbReference type="Proteomes" id="UP001432060"/>
    </source>
</evidence>
<keyword evidence="2" id="KW-1185">Reference proteome</keyword>
<proteinExistence type="predicted"/>